<protein>
    <submittedName>
        <fullName evidence="1">Uncharacterized protein</fullName>
    </submittedName>
</protein>
<dbReference type="OrthoDB" id="4483288at2759"/>
<sequence>MPGNLPTPDDAPISAETYWTDFGNQNGFGTRLWDKVRQLAIKPGAKSDEPIGLYRASELVQLAVNIGSPDVLISLKECLRHLRAQLASSSHSYPETPWGTYDAYCGHQRSENLSTIGMRLSNWRLQLWKKEHTDNIEFVIDLILSGKPPSTSVSRKVIRDRLKDKKASYWCHLVDYVGNQDPNILCLLPRKATIGPPRWPKNLNSTSYRDLSVRECKLLGEVYADLRPQVLRSADKDLSKDLLYVRDPEGVYRVEDLSYEEIKEHELSSDFFQIPKHYMHSF</sequence>
<dbReference type="EMBL" id="ML732301">
    <property type="protein sequence ID" value="KAB8070473.1"/>
    <property type="molecule type" value="Genomic_DNA"/>
</dbReference>
<evidence type="ECO:0000313" key="1">
    <source>
        <dbReference type="EMBL" id="KAB8070473.1"/>
    </source>
</evidence>
<keyword evidence="2" id="KW-1185">Reference proteome</keyword>
<accession>A0A5N5WPP7</accession>
<dbReference type="AlphaFoldDB" id="A0A5N5WPP7"/>
<gene>
    <name evidence="1" type="ORF">BDV29DRAFT_180865</name>
</gene>
<dbReference type="Proteomes" id="UP000326565">
    <property type="component" value="Unassembled WGS sequence"/>
</dbReference>
<organism evidence="1 2">
    <name type="scientific">Aspergillus leporis</name>
    <dbReference type="NCBI Taxonomy" id="41062"/>
    <lineage>
        <taxon>Eukaryota</taxon>
        <taxon>Fungi</taxon>
        <taxon>Dikarya</taxon>
        <taxon>Ascomycota</taxon>
        <taxon>Pezizomycotina</taxon>
        <taxon>Eurotiomycetes</taxon>
        <taxon>Eurotiomycetidae</taxon>
        <taxon>Eurotiales</taxon>
        <taxon>Aspergillaceae</taxon>
        <taxon>Aspergillus</taxon>
        <taxon>Aspergillus subgen. Circumdati</taxon>
    </lineage>
</organism>
<name>A0A5N5WPP7_9EURO</name>
<proteinExistence type="predicted"/>
<evidence type="ECO:0000313" key="2">
    <source>
        <dbReference type="Proteomes" id="UP000326565"/>
    </source>
</evidence>
<reference evidence="1 2" key="1">
    <citation type="submission" date="2019-04" db="EMBL/GenBank/DDBJ databases">
        <title>Friends and foes A comparative genomics study of 23 Aspergillus species from section Flavi.</title>
        <authorList>
            <consortium name="DOE Joint Genome Institute"/>
            <person name="Kjaerbolling I."/>
            <person name="Vesth T."/>
            <person name="Frisvad J.C."/>
            <person name="Nybo J.L."/>
            <person name="Theobald S."/>
            <person name="Kildgaard S."/>
            <person name="Isbrandt T."/>
            <person name="Kuo A."/>
            <person name="Sato A."/>
            <person name="Lyhne E.K."/>
            <person name="Kogle M.E."/>
            <person name="Wiebenga A."/>
            <person name="Kun R.S."/>
            <person name="Lubbers R.J."/>
            <person name="Makela M.R."/>
            <person name="Barry K."/>
            <person name="Chovatia M."/>
            <person name="Clum A."/>
            <person name="Daum C."/>
            <person name="Haridas S."/>
            <person name="He G."/>
            <person name="LaButti K."/>
            <person name="Lipzen A."/>
            <person name="Mondo S."/>
            <person name="Riley R."/>
            <person name="Salamov A."/>
            <person name="Simmons B.A."/>
            <person name="Magnuson J.K."/>
            <person name="Henrissat B."/>
            <person name="Mortensen U.H."/>
            <person name="Larsen T.O."/>
            <person name="Devries R.P."/>
            <person name="Grigoriev I.V."/>
            <person name="Machida M."/>
            <person name="Baker S.E."/>
            <person name="Andersen M.R."/>
        </authorList>
    </citation>
    <scope>NUCLEOTIDE SEQUENCE [LARGE SCALE GENOMIC DNA]</scope>
    <source>
        <strain evidence="1 2">CBS 151.66</strain>
    </source>
</reference>